<gene>
    <name evidence="1" type="ORF">GCM10022224_047380</name>
</gene>
<dbReference type="Gene3D" id="3.10.520.10">
    <property type="entry name" value="ApbE-like domains"/>
    <property type="match status" value="1"/>
</dbReference>
<comment type="caution">
    <text evidence="1">The sequence shown here is derived from an EMBL/GenBank/DDBJ whole genome shotgun (WGS) entry which is preliminary data.</text>
</comment>
<protein>
    <recommendedName>
        <fullName evidence="3">FAD:protein FMN transferase</fullName>
    </recommendedName>
</protein>
<dbReference type="InterPro" id="IPR003374">
    <property type="entry name" value="ApbE-like_sf"/>
</dbReference>
<sequence>MPDHGRHRDAYATAAFAMGDAARDWVEDRPGLEAVAVTANGRTWRTSGFAAQTVEP</sequence>
<evidence type="ECO:0000313" key="1">
    <source>
        <dbReference type="EMBL" id="GAA3677834.1"/>
    </source>
</evidence>
<proteinExistence type="predicted"/>
<organism evidence="1 2">
    <name type="scientific">Nonomuraea antimicrobica</name>
    <dbReference type="NCBI Taxonomy" id="561173"/>
    <lineage>
        <taxon>Bacteria</taxon>
        <taxon>Bacillati</taxon>
        <taxon>Actinomycetota</taxon>
        <taxon>Actinomycetes</taxon>
        <taxon>Streptosporangiales</taxon>
        <taxon>Streptosporangiaceae</taxon>
        <taxon>Nonomuraea</taxon>
    </lineage>
</organism>
<evidence type="ECO:0000313" key="2">
    <source>
        <dbReference type="Proteomes" id="UP001500902"/>
    </source>
</evidence>
<dbReference type="RefSeq" id="WP_344881931.1">
    <property type="nucleotide sequence ID" value="NZ_BAAAZP010000089.1"/>
</dbReference>
<accession>A0ABP7C4Z3</accession>
<dbReference type="Proteomes" id="UP001500902">
    <property type="component" value="Unassembled WGS sequence"/>
</dbReference>
<dbReference type="EMBL" id="BAAAZP010000089">
    <property type="protein sequence ID" value="GAA3677834.1"/>
    <property type="molecule type" value="Genomic_DNA"/>
</dbReference>
<reference evidence="2" key="1">
    <citation type="journal article" date="2019" name="Int. J. Syst. Evol. Microbiol.">
        <title>The Global Catalogue of Microorganisms (GCM) 10K type strain sequencing project: providing services to taxonomists for standard genome sequencing and annotation.</title>
        <authorList>
            <consortium name="The Broad Institute Genomics Platform"/>
            <consortium name="The Broad Institute Genome Sequencing Center for Infectious Disease"/>
            <person name="Wu L."/>
            <person name="Ma J."/>
        </authorList>
    </citation>
    <scope>NUCLEOTIDE SEQUENCE [LARGE SCALE GENOMIC DNA]</scope>
    <source>
        <strain evidence="2">JCM 16904</strain>
    </source>
</reference>
<name>A0ABP7C4Z3_9ACTN</name>
<keyword evidence="2" id="KW-1185">Reference proteome</keyword>
<dbReference type="SUPFAM" id="SSF143631">
    <property type="entry name" value="ApbE-like"/>
    <property type="match status" value="1"/>
</dbReference>
<evidence type="ECO:0008006" key="3">
    <source>
        <dbReference type="Google" id="ProtNLM"/>
    </source>
</evidence>